<proteinExistence type="predicted"/>
<protein>
    <submittedName>
        <fullName evidence="1">Uncharacterized protein</fullName>
    </submittedName>
</protein>
<gene>
    <name evidence="1" type="ORF">FRZ06_05470</name>
</gene>
<reference evidence="1" key="1">
    <citation type="submission" date="2019-08" db="EMBL/GenBank/DDBJ databases">
        <title>Genome sequence of Clostridiales bacterium MT110.</title>
        <authorList>
            <person name="Cao J."/>
        </authorList>
    </citation>
    <scope>NUCLEOTIDE SEQUENCE</scope>
    <source>
        <strain evidence="1">MT110</strain>
    </source>
</reference>
<organism evidence="1 2">
    <name type="scientific">Anoxybacterium hadale</name>
    <dbReference type="NCBI Taxonomy" id="3408580"/>
    <lineage>
        <taxon>Bacteria</taxon>
        <taxon>Bacillati</taxon>
        <taxon>Bacillota</taxon>
        <taxon>Clostridia</taxon>
        <taxon>Peptostreptococcales</taxon>
        <taxon>Anaerovoracaceae</taxon>
        <taxon>Anoxybacterium</taxon>
    </lineage>
</organism>
<sequence length="308" mass="33171">MKGRLYLLITCIVVLSFTGVGYSAWTEGLSIKSLFRTGNIHVSFENPEVVSDEQDDIDFDISEGVFNICGMTAPDSTVLIEYDIYNGSSIPIKYSPDDEVLPEGIVLDQDTTVIKPGEYLRGNRLIIEPGENELVLPFVQHNSKGNGGWNEELKICWNIKIVEEVLDPDLLNENEELVEAPIVDTPPVEEPAVTAPDTESPSTEPAPAPTPDTDAAPEPAPDTDAAPAPTPEADTTPSQTPEADTTPAQTPEANHAPDPTPEVTPAPNPEPNNTENMNGESEKSSKPVNEGNAESKEGSDDNVNDVKE</sequence>
<dbReference type="EMBL" id="CP042469">
    <property type="protein sequence ID" value="QOX62832.1"/>
    <property type="molecule type" value="Genomic_DNA"/>
</dbReference>
<name>A0ACD1A902_9FIRM</name>
<keyword evidence="2" id="KW-1185">Reference proteome</keyword>
<accession>A0ACD1A902</accession>
<dbReference type="Proteomes" id="UP000594014">
    <property type="component" value="Chromosome"/>
</dbReference>
<evidence type="ECO:0000313" key="2">
    <source>
        <dbReference type="Proteomes" id="UP000594014"/>
    </source>
</evidence>
<evidence type="ECO:0000313" key="1">
    <source>
        <dbReference type="EMBL" id="QOX62832.1"/>
    </source>
</evidence>